<feature type="domain" description="Beta-glucuronidase C-terminal" evidence="2">
    <location>
        <begin position="467"/>
        <end position="577"/>
    </location>
</feature>
<organism evidence="3 4">
    <name type="scientific">Crucibulum laeve</name>
    <dbReference type="NCBI Taxonomy" id="68775"/>
    <lineage>
        <taxon>Eukaryota</taxon>
        <taxon>Fungi</taxon>
        <taxon>Dikarya</taxon>
        <taxon>Basidiomycota</taxon>
        <taxon>Agaricomycotina</taxon>
        <taxon>Agaricomycetes</taxon>
        <taxon>Agaricomycetidae</taxon>
        <taxon>Agaricales</taxon>
        <taxon>Agaricineae</taxon>
        <taxon>Nidulariaceae</taxon>
        <taxon>Crucibulum</taxon>
    </lineage>
</organism>
<gene>
    <name evidence="3" type="ORF">BDQ12DRAFT_737177</name>
</gene>
<dbReference type="STRING" id="68775.A0A5C3LVZ9"/>
<evidence type="ECO:0000256" key="1">
    <source>
        <dbReference type="SAM" id="SignalP"/>
    </source>
</evidence>
<evidence type="ECO:0000313" key="4">
    <source>
        <dbReference type="Proteomes" id="UP000308652"/>
    </source>
</evidence>
<keyword evidence="4" id="KW-1185">Reference proteome</keyword>
<dbReference type="Gene3D" id="3.20.20.80">
    <property type="entry name" value="Glycosidases"/>
    <property type="match status" value="1"/>
</dbReference>
<accession>A0A5C3LVZ9</accession>
<sequence length="668" mass="70405">MRPMRSSNIALSLGIILGFASFSSAEVTVWYQQGQEPLASTTSSGSAAAYTGAAAYNPTVLTAPAPPNPAISTQFAIQLQNGGTPGVSIPQSGSFFGFSIEMSVVNQVLGKNSSFLQVPFLNLMANLQQRSGHVQIRVGGNTQETATLVDSIADGRILEKDIASASNPTLTPPLIFTRDLLYMLRNISSLVNVRWHLGIPFNDTSNLRLGIAEAGQAILGEYLIGLQAGNEPDLYAAHGHRPETYGPFDYFGEFGTLVTAMAADTNIPRQNLLIGPNLATGAWTPEQVWDTGFIDSYHDQLAFLAVEHYPTDNCAAQFNTGAAVHDPQATFPDFLNHTSGQLIVKPYLNSAGIAQQKGKQLMMFETNTASCGGFAGISDSFGAALWGLDYAMQMAYSNFSGALFHVGGQNVFYNPFTSPPTNQSTFRQWTVGPIYYSALVMAEALGASNNSQVLDLGANNQNIYTPAYAIYENSNPVRVLLMNYITDSSGANNITVSISIGGGQTGQANATPASVKVKYLLASSVSQKGNFTWAGQTFGTNFGSDGRLEGTEDIQTITCDQANNTCAIPVPAPGVALVFLNDDAQTETDGAPATTFPTTALTKTVNTVTIDPSILSTSNGHSGKSLQLGSTSKGSVSGAESLRNKLGGVALLAALVSGAMILGRGIAQ</sequence>
<dbReference type="PANTHER" id="PTHR36183">
    <property type="entry name" value="BETA-GLUCURONIDASE"/>
    <property type="match status" value="1"/>
</dbReference>
<reference evidence="3 4" key="1">
    <citation type="journal article" date="2019" name="Nat. Ecol. Evol.">
        <title>Megaphylogeny resolves global patterns of mushroom evolution.</title>
        <authorList>
            <person name="Varga T."/>
            <person name="Krizsan K."/>
            <person name="Foldi C."/>
            <person name="Dima B."/>
            <person name="Sanchez-Garcia M."/>
            <person name="Sanchez-Ramirez S."/>
            <person name="Szollosi G.J."/>
            <person name="Szarkandi J.G."/>
            <person name="Papp V."/>
            <person name="Albert L."/>
            <person name="Andreopoulos W."/>
            <person name="Angelini C."/>
            <person name="Antonin V."/>
            <person name="Barry K.W."/>
            <person name="Bougher N.L."/>
            <person name="Buchanan P."/>
            <person name="Buyck B."/>
            <person name="Bense V."/>
            <person name="Catcheside P."/>
            <person name="Chovatia M."/>
            <person name="Cooper J."/>
            <person name="Damon W."/>
            <person name="Desjardin D."/>
            <person name="Finy P."/>
            <person name="Geml J."/>
            <person name="Haridas S."/>
            <person name="Hughes K."/>
            <person name="Justo A."/>
            <person name="Karasinski D."/>
            <person name="Kautmanova I."/>
            <person name="Kiss B."/>
            <person name="Kocsube S."/>
            <person name="Kotiranta H."/>
            <person name="LaButti K.M."/>
            <person name="Lechner B.E."/>
            <person name="Liimatainen K."/>
            <person name="Lipzen A."/>
            <person name="Lukacs Z."/>
            <person name="Mihaltcheva S."/>
            <person name="Morgado L.N."/>
            <person name="Niskanen T."/>
            <person name="Noordeloos M.E."/>
            <person name="Ohm R.A."/>
            <person name="Ortiz-Santana B."/>
            <person name="Ovrebo C."/>
            <person name="Racz N."/>
            <person name="Riley R."/>
            <person name="Savchenko A."/>
            <person name="Shiryaev A."/>
            <person name="Soop K."/>
            <person name="Spirin V."/>
            <person name="Szebenyi C."/>
            <person name="Tomsovsky M."/>
            <person name="Tulloss R.E."/>
            <person name="Uehling J."/>
            <person name="Grigoriev I.V."/>
            <person name="Vagvolgyi C."/>
            <person name="Papp T."/>
            <person name="Martin F.M."/>
            <person name="Miettinen O."/>
            <person name="Hibbett D.S."/>
            <person name="Nagy L.G."/>
        </authorList>
    </citation>
    <scope>NUCLEOTIDE SEQUENCE [LARGE SCALE GENOMIC DNA]</scope>
    <source>
        <strain evidence="3 4">CBS 166.37</strain>
    </source>
</reference>
<evidence type="ECO:0000313" key="3">
    <source>
        <dbReference type="EMBL" id="TFK36088.1"/>
    </source>
</evidence>
<dbReference type="AlphaFoldDB" id="A0A5C3LVZ9"/>
<proteinExistence type="predicted"/>
<dbReference type="PANTHER" id="PTHR36183:SF2">
    <property type="entry name" value="BETA-GLUCURONIDASE C-TERMINAL DOMAIN-CONTAINING PROTEIN"/>
    <property type="match status" value="1"/>
</dbReference>
<keyword evidence="1" id="KW-0732">Signal</keyword>
<feature type="signal peptide" evidence="1">
    <location>
        <begin position="1"/>
        <end position="25"/>
    </location>
</feature>
<protein>
    <recommendedName>
        <fullName evidence="2">Beta-glucuronidase C-terminal domain-containing protein</fullName>
    </recommendedName>
</protein>
<dbReference type="InterPro" id="IPR017853">
    <property type="entry name" value="GH"/>
</dbReference>
<dbReference type="OrthoDB" id="2796951at2759"/>
<dbReference type="Pfam" id="PF16862">
    <property type="entry name" value="Glyco_hydro_79C"/>
    <property type="match status" value="1"/>
</dbReference>
<name>A0A5C3LVZ9_9AGAR</name>
<dbReference type="InterPro" id="IPR031728">
    <property type="entry name" value="GlcAase_C"/>
</dbReference>
<dbReference type="SUPFAM" id="SSF51445">
    <property type="entry name" value="(Trans)glycosidases"/>
    <property type="match status" value="1"/>
</dbReference>
<evidence type="ECO:0000259" key="2">
    <source>
        <dbReference type="Pfam" id="PF16862"/>
    </source>
</evidence>
<dbReference type="InterPro" id="IPR052974">
    <property type="entry name" value="GH79_Enzymes"/>
</dbReference>
<dbReference type="EMBL" id="ML213616">
    <property type="protein sequence ID" value="TFK36088.1"/>
    <property type="molecule type" value="Genomic_DNA"/>
</dbReference>
<feature type="chain" id="PRO_5022670005" description="Beta-glucuronidase C-terminal domain-containing protein" evidence="1">
    <location>
        <begin position="26"/>
        <end position="668"/>
    </location>
</feature>
<dbReference type="Proteomes" id="UP000308652">
    <property type="component" value="Unassembled WGS sequence"/>
</dbReference>